<accession>A0A6J6NZI4</accession>
<sequence>MIHEFAESYRQSTLAFLQYAESISASDLDRKSSSDPWTPRMVIHHVTDSETNSYLRLRRLVAEPGTLIQGYDEGVWAKNSTLAYESGAIEEPLAIFRAVRASSYSLIQRLSEEDLTHEGTHSEYGLYAVSQWLTNYVAHPLDHLSQMKSILN</sequence>
<gene>
    <name evidence="2" type="ORF">UFOPK2342_00632</name>
    <name evidence="3" type="ORF">UFOPK2423_00662</name>
</gene>
<dbReference type="EMBL" id="CAEZXB010000008">
    <property type="protein sequence ID" value="CAB4673986.1"/>
    <property type="molecule type" value="Genomic_DNA"/>
</dbReference>
<dbReference type="InterPro" id="IPR034660">
    <property type="entry name" value="DinB/YfiT-like"/>
</dbReference>
<evidence type="ECO:0000259" key="1">
    <source>
        <dbReference type="Pfam" id="PF12867"/>
    </source>
</evidence>
<dbReference type="AlphaFoldDB" id="A0A6J6NZI4"/>
<reference evidence="3" key="1">
    <citation type="submission" date="2020-05" db="EMBL/GenBank/DDBJ databases">
        <authorList>
            <person name="Chiriac C."/>
            <person name="Salcher M."/>
            <person name="Ghai R."/>
            <person name="Kavagutti S V."/>
        </authorList>
    </citation>
    <scope>NUCLEOTIDE SEQUENCE</scope>
</reference>
<name>A0A6J6NZI4_9ZZZZ</name>
<dbReference type="Pfam" id="PF12867">
    <property type="entry name" value="DinB_2"/>
    <property type="match status" value="1"/>
</dbReference>
<dbReference type="EMBL" id="CAEZXN010000011">
    <property type="protein sequence ID" value="CAB4692380.1"/>
    <property type="molecule type" value="Genomic_DNA"/>
</dbReference>
<dbReference type="InterPro" id="IPR024775">
    <property type="entry name" value="DinB-like"/>
</dbReference>
<evidence type="ECO:0000313" key="3">
    <source>
        <dbReference type="EMBL" id="CAB4692380.1"/>
    </source>
</evidence>
<dbReference type="SUPFAM" id="SSF109854">
    <property type="entry name" value="DinB/YfiT-like putative metalloenzymes"/>
    <property type="match status" value="1"/>
</dbReference>
<proteinExistence type="predicted"/>
<protein>
    <submittedName>
        <fullName evidence="3">Unannotated protein</fullName>
    </submittedName>
</protein>
<dbReference type="Gene3D" id="1.20.120.450">
    <property type="entry name" value="dinb family like domain"/>
    <property type="match status" value="1"/>
</dbReference>
<feature type="domain" description="DinB-like" evidence="1">
    <location>
        <begin position="14"/>
        <end position="147"/>
    </location>
</feature>
<organism evidence="3">
    <name type="scientific">freshwater metagenome</name>
    <dbReference type="NCBI Taxonomy" id="449393"/>
    <lineage>
        <taxon>unclassified sequences</taxon>
        <taxon>metagenomes</taxon>
        <taxon>ecological metagenomes</taxon>
    </lineage>
</organism>
<evidence type="ECO:0000313" key="2">
    <source>
        <dbReference type="EMBL" id="CAB4673986.1"/>
    </source>
</evidence>